<gene>
    <name evidence="3" type="ORF">MNB_SV-14-1725</name>
</gene>
<keyword evidence="2" id="KW-1133">Transmembrane helix</keyword>
<dbReference type="EMBL" id="FPHN01000282">
    <property type="protein sequence ID" value="SFV69846.1"/>
    <property type="molecule type" value="Genomic_DNA"/>
</dbReference>
<dbReference type="NCBIfam" id="TIGR02122">
    <property type="entry name" value="TRAP_TAXI"/>
    <property type="match status" value="1"/>
</dbReference>
<feature type="coiled-coil region" evidence="1">
    <location>
        <begin position="363"/>
        <end position="418"/>
    </location>
</feature>
<evidence type="ECO:0000313" key="3">
    <source>
        <dbReference type="EMBL" id="SFV69846.1"/>
    </source>
</evidence>
<keyword evidence="2" id="KW-0812">Transmembrane</keyword>
<feature type="transmembrane region" description="Helical" evidence="2">
    <location>
        <begin position="320"/>
        <end position="340"/>
    </location>
</feature>
<dbReference type="SUPFAM" id="SSF53850">
    <property type="entry name" value="Periplasmic binding protein-like II"/>
    <property type="match status" value="1"/>
</dbReference>
<dbReference type="Gene3D" id="3.40.190.10">
    <property type="entry name" value="Periplasmic binding protein-like II"/>
    <property type="match status" value="2"/>
</dbReference>
<evidence type="ECO:0000256" key="2">
    <source>
        <dbReference type="SAM" id="Phobius"/>
    </source>
</evidence>
<reference evidence="3" key="1">
    <citation type="submission" date="2016-10" db="EMBL/GenBank/DDBJ databases">
        <authorList>
            <person name="de Groot N.N."/>
        </authorList>
    </citation>
    <scope>NUCLEOTIDE SEQUENCE</scope>
</reference>
<protein>
    <submittedName>
        <fullName evidence="3">Immunogenic protein</fullName>
    </submittedName>
</protein>
<dbReference type="InterPro" id="IPR011852">
    <property type="entry name" value="TRAP_TAXI"/>
</dbReference>
<sequence length="419" mass="49229">MKFFLKVGIVIILSVSFFYYIYSLIKPVPIKELSIATGRESGIYYQYAKLYKERLESEGISVNIVKTAGSIETLKLLRDKKVDFGFVQSGTASLEDKQQLKSVASIYMEPLWLFYRASLGKIEYFDELNSTRLSIGEEGSGTLALMEKLLAKTNFNIHNSNIFHLNLKESYNAFKNNELDAFFTVLSYKSEYIKEILQNKNLKVLRLKRAKAFTKHFPFLQEYKVYEGFMNLRDNIPSTDINLLATTATLVTHSKVDDSLVRLMTIKIKENSSANDIFPSQKFLEIPIHKASKKYLLHGNSFLEKIFPYWIAFNIERLKYLLIPLLTLLIPIFKSIIPIYRWRSRSKVYKWYKELDEISENWEDFDKKQLEEAERKLDNLSREIRSKTDVPLPFQWEYHTLQAHIDNVKKRIKEHNHDF</sequence>
<dbReference type="PANTHER" id="PTHR42941">
    <property type="entry name" value="SLL1037 PROTEIN"/>
    <property type="match status" value="1"/>
</dbReference>
<proteinExistence type="predicted"/>
<keyword evidence="2" id="KW-0472">Membrane</keyword>
<dbReference type="Pfam" id="PF16868">
    <property type="entry name" value="NMT1_3"/>
    <property type="match status" value="1"/>
</dbReference>
<feature type="transmembrane region" description="Helical" evidence="2">
    <location>
        <begin position="7"/>
        <end position="25"/>
    </location>
</feature>
<evidence type="ECO:0000256" key="1">
    <source>
        <dbReference type="SAM" id="Coils"/>
    </source>
</evidence>
<accession>A0A1W1CVK5</accession>
<organism evidence="3">
    <name type="scientific">hydrothermal vent metagenome</name>
    <dbReference type="NCBI Taxonomy" id="652676"/>
    <lineage>
        <taxon>unclassified sequences</taxon>
        <taxon>metagenomes</taxon>
        <taxon>ecological metagenomes</taxon>
    </lineage>
</organism>
<keyword evidence="1" id="KW-0175">Coiled coil</keyword>
<dbReference type="AlphaFoldDB" id="A0A1W1CVK5"/>
<dbReference type="PANTHER" id="PTHR42941:SF1">
    <property type="entry name" value="SLL1037 PROTEIN"/>
    <property type="match status" value="1"/>
</dbReference>
<name>A0A1W1CVK5_9ZZZZ</name>